<evidence type="ECO:0000259" key="2">
    <source>
        <dbReference type="Pfam" id="PF07811"/>
    </source>
</evidence>
<feature type="transmembrane region" description="Helical" evidence="1">
    <location>
        <begin position="21"/>
        <end position="41"/>
    </location>
</feature>
<keyword evidence="4" id="KW-1185">Reference proteome</keyword>
<evidence type="ECO:0000256" key="1">
    <source>
        <dbReference type="SAM" id="Phobius"/>
    </source>
</evidence>
<dbReference type="KEGG" id="chya:V22_26320"/>
<dbReference type="Pfam" id="PF07811">
    <property type="entry name" value="TadE"/>
    <property type="match status" value="1"/>
</dbReference>
<dbReference type="EMBL" id="CP036316">
    <property type="protein sequence ID" value="QDT65379.1"/>
    <property type="molecule type" value="Genomic_DNA"/>
</dbReference>
<dbReference type="InterPro" id="IPR012495">
    <property type="entry name" value="TadE-like_dom"/>
</dbReference>
<dbReference type="AlphaFoldDB" id="A0A517TAH8"/>
<evidence type="ECO:0000313" key="4">
    <source>
        <dbReference type="Proteomes" id="UP000319976"/>
    </source>
</evidence>
<name>A0A517TAH8_9PLAN</name>
<evidence type="ECO:0000313" key="3">
    <source>
        <dbReference type="EMBL" id="QDT65379.1"/>
    </source>
</evidence>
<proteinExistence type="predicted"/>
<accession>A0A517TAH8</accession>
<dbReference type="OrthoDB" id="214302at2"/>
<sequence length="141" mass="15472">MKHLLNHNSKSSRSTRRRAGFLSVELIFALPIFLLIGAALVEMGMLMQARGAVVDAARVGARHASYLGVDKHDVVEHTRKTLGPRLGYHADVVVEQGEQTGEPVIVAVRVPMGAAAPNLLWPFGFNTENEYLVAEVRMARE</sequence>
<feature type="domain" description="TadE-like" evidence="2">
    <location>
        <begin position="22"/>
        <end position="62"/>
    </location>
</feature>
<reference evidence="3 4" key="1">
    <citation type="submission" date="2019-02" db="EMBL/GenBank/DDBJ databases">
        <title>Deep-cultivation of Planctomycetes and their phenomic and genomic characterization uncovers novel biology.</title>
        <authorList>
            <person name="Wiegand S."/>
            <person name="Jogler M."/>
            <person name="Boedeker C."/>
            <person name="Pinto D."/>
            <person name="Vollmers J."/>
            <person name="Rivas-Marin E."/>
            <person name="Kohn T."/>
            <person name="Peeters S.H."/>
            <person name="Heuer A."/>
            <person name="Rast P."/>
            <person name="Oberbeckmann S."/>
            <person name="Bunk B."/>
            <person name="Jeske O."/>
            <person name="Meyerdierks A."/>
            <person name="Storesund J.E."/>
            <person name="Kallscheuer N."/>
            <person name="Luecker S."/>
            <person name="Lage O.M."/>
            <person name="Pohl T."/>
            <person name="Merkel B.J."/>
            <person name="Hornburger P."/>
            <person name="Mueller R.-W."/>
            <person name="Bruemmer F."/>
            <person name="Labrenz M."/>
            <person name="Spormann A.M."/>
            <person name="Op den Camp H."/>
            <person name="Overmann J."/>
            <person name="Amann R."/>
            <person name="Jetten M.S.M."/>
            <person name="Mascher T."/>
            <person name="Medema M.H."/>
            <person name="Devos D.P."/>
            <person name="Kaster A.-K."/>
            <person name="Ovreas L."/>
            <person name="Rohde M."/>
            <person name="Galperin M.Y."/>
            <person name="Jogler C."/>
        </authorList>
    </citation>
    <scope>NUCLEOTIDE SEQUENCE [LARGE SCALE GENOMIC DNA]</scope>
    <source>
        <strain evidence="3 4">V22</strain>
    </source>
</reference>
<keyword evidence="1" id="KW-1133">Transmembrane helix</keyword>
<protein>
    <submittedName>
        <fullName evidence="3">TadE-like protein</fullName>
    </submittedName>
</protein>
<organism evidence="3 4">
    <name type="scientific">Calycomorphotria hydatis</name>
    <dbReference type="NCBI Taxonomy" id="2528027"/>
    <lineage>
        <taxon>Bacteria</taxon>
        <taxon>Pseudomonadati</taxon>
        <taxon>Planctomycetota</taxon>
        <taxon>Planctomycetia</taxon>
        <taxon>Planctomycetales</taxon>
        <taxon>Planctomycetaceae</taxon>
        <taxon>Calycomorphotria</taxon>
    </lineage>
</organism>
<keyword evidence="1" id="KW-0472">Membrane</keyword>
<gene>
    <name evidence="3" type="ORF">V22_26320</name>
</gene>
<dbReference type="Proteomes" id="UP000319976">
    <property type="component" value="Chromosome"/>
</dbReference>
<keyword evidence="1" id="KW-0812">Transmembrane</keyword>
<dbReference type="RefSeq" id="WP_145263321.1">
    <property type="nucleotide sequence ID" value="NZ_CP036316.1"/>
</dbReference>